<evidence type="ECO:0000313" key="8">
    <source>
        <dbReference type="EMBL" id="WVX48864.1"/>
    </source>
</evidence>
<feature type="domain" description="PpiC" evidence="7">
    <location>
        <begin position="164"/>
        <end position="260"/>
    </location>
</feature>
<dbReference type="Gene3D" id="1.10.4030.10">
    <property type="entry name" value="Porin chaperone SurA, peptide-binding domain"/>
    <property type="match status" value="1"/>
</dbReference>
<name>A0ABZ2BVF4_9RHOB</name>
<dbReference type="InterPro" id="IPR027304">
    <property type="entry name" value="Trigger_fact/SurA_dom_sf"/>
</dbReference>
<evidence type="ECO:0000256" key="2">
    <source>
        <dbReference type="ARBA" id="ARBA00022729"/>
    </source>
</evidence>
<evidence type="ECO:0000256" key="1">
    <source>
        <dbReference type="ARBA" id="ARBA00018370"/>
    </source>
</evidence>
<dbReference type="InterPro" id="IPR000297">
    <property type="entry name" value="PPIase_PpiC"/>
</dbReference>
<evidence type="ECO:0000256" key="5">
    <source>
        <dbReference type="PROSITE-ProRule" id="PRU00278"/>
    </source>
</evidence>
<accession>A0ABZ2BVF4</accession>
<feature type="chain" id="PRO_5046135078" description="Parvulin-like PPIase" evidence="6">
    <location>
        <begin position="21"/>
        <end position="406"/>
    </location>
</feature>
<dbReference type="SUPFAM" id="SSF54534">
    <property type="entry name" value="FKBP-like"/>
    <property type="match status" value="1"/>
</dbReference>
<dbReference type="EMBL" id="CP143423">
    <property type="protein sequence ID" value="WVX48864.1"/>
    <property type="molecule type" value="Genomic_DNA"/>
</dbReference>
<protein>
    <recommendedName>
        <fullName evidence="1">Parvulin-like PPIase</fullName>
    </recommendedName>
    <alternativeName>
        <fullName evidence="3">Peptidyl-prolyl cis-trans isomerase plp</fullName>
    </alternativeName>
    <alternativeName>
        <fullName evidence="4">Rotamase plp</fullName>
    </alternativeName>
</protein>
<dbReference type="Pfam" id="PF00639">
    <property type="entry name" value="Rotamase"/>
    <property type="match status" value="1"/>
</dbReference>
<dbReference type="RefSeq" id="WP_187430382.1">
    <property type="nucleotide sequence ID" value="NZ_CP143423.1"/>
</dbReference>
<reference evidence="9" key="1">
    <citation type="submission" date="2024-01" db="EMBL/GenBank/DDBJ databases">
        <title>Roseobacter fucihabitans sp. nov., isolated from the brown alga Fucus spiralis.</title>
        <authorList>
            <person name="Hahnke S."/>
            <person name="Berger M."/>
            <person name="Schlingloff A."/>
            <person name="Athale I."/>
            <person name="Neumann-Schaal M."/>
            <person name="Adenaya A."/>
            <person name="Poehlein A."/>
            <person name="Daniel R."/>
            <person name="Pertersen J."/>
            <person name="Brinkhoff T."/>
        </authorList>
    </citation>
    <scope>NUCLEOTIDE SEQUENCE [LARGE SCALE GENOMIC DNA]</scope>
    <source>
        <strain evidence="9">B14</strain>
    </source>
</reference>
<gene>
    <name evidence="8" type="primary">surA</name>
    <name evidence="8" type="ORF">ROLI_019470</name>
</gene>
<sequence>MSVASSMIRGLALGCSLAVAAPVGAQNLFDPVVLVNDDLVTEYEVEQRITFLRLLNAPGSNRDAVIELLVNERLQSQAIDSSGLVLTEEGVENGIAEFAGRANMEKDQFLTALQENGVAEESFRDFIEVGIAWRDLIAARFGARVEITEAEIDRALGSTVGTTGIRVLVSEIIIPAPPERREEVNQLAIEIANSASQEVFSDYAREFSATASRDDGGRLPWQDLNNLPPVLRPLLLSLAPGDVTDPLNIPDAVALFQLRDIEETGAPSQAFAAIDYAAYYIAGGRTAAGLAAADKLRARVDQCDDLYGEAQGEPEGILERTVLPPADIPQDIAIELSKLDPGEVSTALTRNGGQTLVFLMMCGRTSQVNEEVAREDAAAALRSNRINAYADSLLDQLRADARIVTP</sequence>
<dbReference type="PANTHER" id="PTHR47637:SF1">
    <property type="entry name" value="CHAPERONE SURA"/>
    <property type="match status" value="1"/>
</dbReference>
<evidence type="ECO:0000259" key="7">
    <source>
        <dbReference type="PROSITE" id="PS50198"/>
    </source>
</evidence>
<dbReference type="SUPFAM" id="SSF109998">
    <property type="entry name" value="Triger factor/SurA peptide-binding domain-like"/>
    <property type="match status" value="1"/>
</dbReference>
<keyword evidence="2 6" id="KW-0732">Signal</keyword>
<evidence type="ECO:0000256" key="6">
    <source>
        <dbReference type="SAM" id="SignalP"/>
    </source>
</evidence>
<proteinExistence type="predicted"/>
<dbReference type="InterPro" id="IPR050280">
    <property type="entry name" value="OMP_Chaperone_SurA"/>
</dbReference>
<keyword evidence="5 8" id="KW-0413">Isomerase</keyword>
<evidence type="ECO:0000256" key="4">
    <source>
        <dbReference type="ARBA" id="ARBA00031484"/>
    </source>
</evidence>
<organism evidence="8 9">
    <name type="scientific">Roseobacter fucihabitans</name>
    <dbReference type="NCBI Taxonomy" id="1537242"/>
    <lineage>
        <taxon>Bacteria</taxon>
        <taxon>Pseudomonadati</taxon>
        <taxon>Pseudomonadota</taxon>
        <taxon>Alphaproteobacteria</taxon>
        <taxon>Rhodobacterales</taxon>
        <taxon>Roseobacteraceae</taxon>
        <taxon>Roseobacter</taxon>
    </lineage>
</organism>
<keyword evidence="9" id="KW-1185">Reference proteome</keyword>
<evidence type="ECO:0000313" key="9">
    <source>
        <dbReference type="Proteomes" id="UP001318682"/>
    </source>
</evidence>
<dbReference type="InterPro" id="IPR046357">
    <property type="entry name" value="PPIase_dom_sf"/>
</dbReference>
<keyword evidence="5" id="KW-0697">Rotamase</keyword>
<dbReference type="Gene3D" id="3.10.50.40">
    <property type="match status" value="1"/>
</dbReference>
<feature type="signal peptide" evidence="6">
    <location>
        <begin position="1"/>
        <end position="20"/>
    </location>
</feature>
<dbReference type="GO" id="GO:0003755">
    <property type="term" value="F:peptidyl-prolyl cis-trans isomerase activity"/>
    <property type="evidence" value="ECO:0007669"/>
    <property type="project" value="UniProtKB-EC"/>
</dbReference>
<evidence type="ECO:0000256" key="3">
    <source>
        <dbReference type="ARBA" id="ARBA00030642"/>
    </source>
</evidence>
<dbReference type="PANTHER" id="PTHR47637">
    <property type="entry name" value="CHAPERONE SURA"/>
    <property type="match status" value="1"/>
</dbReference>
<dbReference type="Proteomes" id="UP001318682">
    <property type="component" value="Chromosome"/>
</dbReference>
<dbReference type="PROSITE" id="PS50198">
    <property type="entry name" value="PPIC_PPIASE_2"/>
    <property type="match status" value="1"/>
</dbReference>